<comment type="caution">
    <text evidence="1">The sequence shown here is derived from an EMBL/GenBank/DDBJ whole genome shotgun (WGS) entry which is preliminary data.</text>
</comment>
<reference evidence="1" key="1">
    <citation type="journal article" date="2014" name="Front. Microbiol.">
        <title>High frequency of phylogenetically diverse reductive dehalogenase-homologous genes in deep subseafloor sedimentary metagenomes.</title>
        <authorList>
            <person name="Kawai M."/>
            <person name="Futagami T."/>
            <person name="Toyoda A."/>
            <person name="Takaki Y."/>
            <person name="Nishi S."/>
            <person name="Hori S."/>
            <person name="Arai W."/>
            <person name="Tsubouchi T."/>
            <person name="Morono Y."/>
            <person name="Uchiyama I."/>
            <person name="Ito T."/>
            <person name="Fujiyama A."/>
            <person name="Inagaki F."/>
            <person name="Takami H."/>
        </authorList>
    </citation>
    <scope>NUCLEOTIDE SEQUENCE</scope>
    <source>
        <strain evidence="1">Expedition CK06-06</strain>
    </source>
</reference>
<name>X1LP57_9ZZZZ</name>
<proteinExistence type="predicted"/>
<dbReference type="EMBL" id="BARV01006074">
    <property type="protein sequence ID" value="GAI07606.1"/>
    <property type="molecule type" value="Genomic_DNA"/>
</dbReference>
<dbReference type="AntiFam" id="ANF00246">
    <property type="entry name" value="Shadow ORF (opposite dctM)"/>
</dbReference>
<gene>
    <name evidence="1" type="ORF">S06H3_12407</name>
</gene>
<organism evidence="1">
    <name type="scientific">marine sediment metagenome</name>
    <dbReference type="NCBI Taxonomy" id="412755"/>
    <lineage>
        <taxon>unclassified sequences</taxon>
        <taxon>metagenomes</taxon>
        <taxon>ecological metagenomes</taxon>
    </lineage>
</organism>
<feature type="non-terminal residue" evidence="1">
    <location>
        <position position="106"/>
    </location>
</feature>
<sequence length="106" mass="11392">MAADEATAEPEIEPKSIAAMMLTKARPPGNLPTRTLAKAISRLAIPPRFISCPESIKKGMARRAKLSSPVAMRWATVVKAGPLLMLNSMVVIVAIPMLKETGTPRK</sequence>
<evidence type="ECO:0000313" key="1">
    <source>
        <dbReference type="EMBL" id="GAI07606.1"/>
    </source>
</evidence>
<protein>
    <submittedName>
        <fullName evidence="1">Uncharacterized protein</fullName>
    </submittedName>
</protein>
<dbReference type="AlphaFoldDB" id="X1LP57"/>
<accession>X1LP57</accession>